<comment type="similarity">
    <text evidence="1">Belongs to the bacterial solute-binding protein 3 family.</text>
</comment>
<dbReference type="PANTHER" id="PTHR35936:SF25">
    <property type="entry name" value="ABC TRANSPORTER SUBSTRATE-BINDING PROTEIN"/>
    <property type="match status" value="1"/>
</dbReference>
<gene>
    <name evidence="3" type="ORF">ACFOEK_06605</name>
</gene>
<evidence type="ECO:0000256" key="2">
    <source>
        <dbReference type="SAM" id="SignalP"/>
    </source>
</evidence>
<organism evidence="3 4">
    <name type="scientific">Litoribrevibacter euphylliae</name>
    <dbReference type="NCBI Taxonomy" id="1834034"/>
    <lineage>
        <taxon>Bacteria</taxon>
        <taxon>Pseudomonadati</taxon>
        <taxon>Pseudomonadota</taxon>
        <taxon>Gammaproteobacteria</taxon>
        <taxon>Oceanospirillales</taxon>
        <taxon>Oceanospirillaceae</taxon>
        <taxon>Litoribrevibacter</taxon>
    </lineage>
</organism>
<evidence type="ECO:0000313" key="4">
    <source>
        <dbReference type="Proteomes" id="UP001595476"/>
    </source>
</evidence>
<evidence type="ECO:0000256" key="1">
    <source>
        <dbReference type="ARBA" id="ARBA00010333"/>
    </source>
</evidence>
<dbReference type="PANTHER" id="PTHR35936">
    <property type="entry name" value="MEMBRANE-BOUND LYTIC MUREIN TRANSGLYCOSYLASE F"/>
    <property type="match status" value="1"/>
</dbReference>
<evidence type="ECO:0000313" key="3">
    <source>
        <dbReference type="EMBL" id="MFC3150689.1"/>
    </source>
</evidence>
<keyword evidence="2" id="KW-0732">Signal</keyword>
<feature type="signal peptide" evidence="2">
    <location>
        <begin position="1"/>
        <end position="32"/>
    </location>
</feature>
<dbReference type="SUPFAM" id="SSF53850">
    <property type="entry name" value="Periplasmic binding protein-like II"/>
    <property type="match status" value="1"/>
</dbReference>
<proteinExistence type="inferred from homology"/>
<feature type="chain" id="PRO_5046084309" evidence="2">
    <location>
        <begin position="33"/>
        <end position="268"/>
    </location>
</feature>
<name>A0ABV7H9U8_9GAMM</name>
<accession>A0ABV7H9U8</accession>
<protein>
    <submittedName>
        <fullName evidence="3">Substrate-binding periplasmic protein</fullName>
    </submittedName>
</protein>
<dbReference type="RefSeq" id="WP_386717951.1">
    <property type="nucleotide sequence ID" value="NZ_JBHRSZ010000002.1"/>
</dbReference>
<dbReference type="Gene3D" id="3.40.190.10">
    <property type="entry name" value="Periplasmic binding protein-like II"/>
    <property type="match status" value="2"/>
</dbReference>
<sequence>MNIVFGVTTPRFFLRCCVGIWLSLTLPLYAHATETVSTGDLYPPYVDRSLPENGLMVPIIQKIFDLTEDYYDIEMVYEPWVRGYEQTKQGVHLGTFPYVWDKDRDQHFYYSDPVFDIGSYLFVRDEVNEDEWSIELLKEKNWTRICRPNGYSIEELKEPLLSLMDFTVYSPSDLPDCFRLLGTGRMDIVPIEKSTGEFTLFNHLSGLKIKVFKNSVFKAGLYFIVSKQRKDGEKIVQQFNAAMKKARESGEFDLWVKDFYDRLAVERQ</sequence>
<keyword evidence="4" id="KW-1185">Reference proteome</keyword>
<dbReference type="Proteomes" id="UP001595476">
    <property type="component" value="Unassembled WGS sequence"/>
</dbReference>
<reference evidence="4" key="1">
    <citation type="journal article" date="2019" name="Int. J. Syst. Evol. Microbiol.">
        <title>The Global Catalogue of Microorganisms (GCM) 10K type strain sequencing project: providing services to taxonomists for standard genome sequencing and annotation.</title>
        <authorList>
            <consortium name="The Broad Institute Genomics Platform"/>
            <consortium name="The Broad Institute Genome Sequencing Center for Infectious Disease"/>
            <person name="Wu L."/>
            <person name="Ma J."/>
        </authorList>
    </citation>
    <scope>NUCLEOTIDE SEQUENCE [LARGE SCALE GENOMIC DNA]</scope>
    <source>
        <strain evidence="4">KCTC 52438</strain>
    </source>
</reference>
<comment type="caution">
    <text evidence="3">The sequence shown here is derived from an EMBL/GenBank/DDBJ whole genome shotgun (WGS) entry which is preliminary data.</text>
</comment>
<dbReference type="EMBL" id="JBHRSZ010000002">
    <property type="protein sequence ID" value="MFC3150689.1"/>
    <property type="molecule type" value="Genomic_DNA"/>
</dbReference>